<accession>A0ABW2KYV4</accession>
<evidence type="ECO:0000256" key="1">
    <source>
        <dbReference type="ARBA" id="ARBA00018370"/>
    </source>
</evidence>
<evidence type="ECO:0000256" key="5">
    <source>
        <dbReference type="ARBA" id="ARBA00023186"/>
    </source>
</evidence>
<evidence type="ECO:0000256" key="2">
    <source>
        <dbReference type="ARBA" id="ARBA00022729"/>
    </source>
</evidence>
<comment type="caution">
    <text evidence="11">The sequence shown here is derived from an EMBL/GenBank/DDBJ whole genome shotgun (WGS) entry which is preliminary data.</text>
</comment>
<evidence type="ECO:0000256" key="7">
    <source>
        <dbReference type="ARBA" id="ARBA00030642"/>
    </source>
</evidence>
<feature type="domain" description="PpiC" evidence="10">
    <location>
        <begin position="188"/>
        <end position="286"/>
    </location>
</feature>
<dbReference type="PROSITE" id="PS50198">
    <property type="entry name" value="PPIC_PPIASE_2"/>
    <property type="match status" value="1"/>
</dbReference>
<reference evidence="12" key="1">
    <citation type="journal article" date="2019" name="Int. J. Syst. Evol. Microbiol.">
        <title>The Global Catalogue of Microorganisms (GCM) 10K type strain sequencing project: providing services to taxonomists for standard genome sequencing and annotation.</title>
        <authorList>
            <consortium name="The Broad Institute Genomics Platform"/>
            <consortium name="The Broad Institute Genome Sequencing Center for Infectious Disease"/>
            <person name="Wu L."/>
            <person name="Ma J."/>
        </authorList>
    </citation>
    <scope>NUCLEOTIDE SEQUENCE [LARGE SCALE GENOMIC DNA]</scope>
    <source>
        <strain evidence="12">CGMCC 1.16275</strain>
    </source>
</reference>
<sequence>MIRTLRQSLVRHLPTAAAALCGVLLSAGVLLAGRPAAAQGQGPVERAAALVNEEVISMSDLMNRLQMALSSSGLPDTPETRQRLLPQVLRLLIDEVLQIQEARRLEIRVTEQDIDRALENLAQQNRLSLGEFQRLLDASGVPVASLRQQLLASVAWSRLVQRRIRPTVSVSDDEVQAQLERIKANAGKPEYLVSEIFLAVDDDANEAEVSRLADRLVEQIAGGANFGAVARQFSQSAGAFTGGDLGWLQQGQLEQALDTAVQQLQPGQFSRPIRGVNGYHILWLRDQRAVAAGNPADIQVAVGQLVLPADPANPAAGLEAARQIAQEAASCDALSAAAQRIPGAQQGQAALTRLGDLPPEISSIVGALGVGTPTQPFLTDRGIMILMVCDRVVPEGSIPPADQVRDAIAGERIEMLQRRYLRDLRRDATIEYRL</sequence>
<protein>
    <recommendedName>
        <fullName evidence="1">Parvulin-like PPIase</fullName>
    </recommendedName>
    <alternativeName>
        <fullName evidence="7">Peptidyl-prolyl cis-trans isomerase plp</fullName>
    </alternativeName>
    <alternativeName>
        <fullName evidence="8">Rotamase plp</fullName>
    </alternativeName>
</protein>
<dbReference type="SUPFAM" id="SSF109998">
    <property type="entry name" value="Triger factor/SurA peptide-binding domain-like"/>
    <property type="match status" value="1"/>
</dbReference>
<evidence type="ECO:0000313" key="12">
    <source>
        <dbReference type="Proteomes" id="UP001596456"/>
    </source>
</evidence>
<dbReference type="RefSeq" id="WP_377360058.1">
    <property type="nucleotide sequence ID" value="NZ_JBHTCM010000016.1"/>
</dbReference>
<dbReference type="Pfam" id="PF00639">
    <property type="entry name" value="Rotamase"/>
    <property type="match status" value="1"/>
</dbReference>
<evidence type="ECO:0000256" key="4">
    <source>
        <dbReference type="ARBA" id="ARBA00023110"/>
    </source>
</evidence>
<evidence type="ECO:0000256" key="8">
    <source>
        <dbReference type="ARBA" id="ARBA00031484"/>
    </source>
</evidence>
<proteinExistence type="predicted"/>
<dbReference type="Proteomes" id="UP001596456">
    <property type="component" value="Unassembled WGS sequence"/>
</dbReference>
<evidence type="ECO:0000256" key="9">
    <source>
        <dbReference type="PROSITE-ProRule" id="PRU00278"/>
    </source>
</evidence>
<dbReference type="GO" id="GO:0003755">
    <property type="term" value="F:peptidyl-prolyl cis-trans isomerase activity"/>
    <property type="evidence" value="ECO:0007669"/>
    <property type="project" value="UniProtKB-EC"/>
</dbReference>
<dbReference type="Gene3D" id="3.10.50.40">
    <property type="match status" value="1"/>
</dbReference>
<dbReference type="EMBL" id="JBHTCM010000016">
    <property type="protein sequence ID" value="MFC7334505.1"/>
    <property type="molecule type" value="Genomic_DNA"/>
</dbReference>
<evidence type="ECO:0000256" key="6">
    <source>
        <dbReference type="ARBA" id="ARBA00023235"/>
    </source>
</evidence>
<gene>
    <name evidence="11" type="ORF">ACFQPS_15155</name>
</gene>
<keyword evidence="4 9" id="KW-0697">Rotamase</keyword>
<dbReference type="Gene3D" id="1.10.4030.10">
    <property type="entry name" value="Porin chaperone SurA, peptide-binding domain"/>
    <property type="match status" value="1"/>
</dbReference>
<dbReference type="SUPFAM" id="SSF54534">
    <property type="entry name" value="FKBP-like"/>
    <property type="match status" value="2"/>
</dbReference>
<evidence type="ECO:0000313" key="11">
    <source>
        <dbReference type="EMBL" id="MFC7334505.1"/>
    </source>
</evidence>
<organism evidence="11 12">
    <name type="scientific">Rhodocista pekingensis</name>
    <dbReference type="NCBI Taxonomy" id="201185"/>
    <lineage>
        <taxon>Bacteria</taxon>
        <taxon>Pseudomonadati</taxon>
        <taxon>Pseudomonadota</taxon>
        <taxon>Alphaproteobacteria</taxon>
        <taxon>Rhodospirillales</taxon>
        <taxon>Azospirillaceae</taxon>
        <taxon>Rhodocista</taxon>
    </lineage>
</organism>
<dbReference type="PANTHER" id="PTHR47637:SF1">
    <property type="entry name" value="CHAPERONE SURA"/>
    <property type="match status" value="1"/>
</dbReference>
<dbReference type="InterPro" id="IPR000297">
    <property type="entry name" value="PPIase_PpiC"/>
</dbReference>
<evidence type="ECO:0000256" key="3">
    <source>
        <dbReference type="ARBA" id="ARBA00022764"/>
    </source>
</evidence>
<dbReference type="InterPro" id="IPR027304">
    <property type="entry name" value="Trigger_fact/SurA_dom_sf"/>
</dbReference>
<name>A0ABW2KYV4_9PROT</name>
<keyword evidence="5" id="KW-0143">Chaperone</keyword>
<keyword evidence="2" id="KW-0732">Signal</keyword>
<dbReference type="Pfam" id="PF09312">
    <property type="entry name" value="SurA_N"/>
    <property type="match status" value="1"/>
</dbReference>
<keyword evidence="12" id="KW-1185">Reference proteome</keyword>
<keyword evidence="6 9" id="KW-0413">Isomerase</keyword>
<dbReference type="InterPro" id="IPR050280">
    <property type="entry name" value="OMP_Chaperone_SurA"/>
</dbReference>
<dbReference type="PANTHER" id="PTHR47637">
    <property type="entry name" value="CHAPERONE SURA"/>
    <property type="match status" value="1"/>
</dbReference>
<dbReference type="InterPro" id="IPR046357">
    <property type="entry name" value="PPIase_dom_sf"/>
</dbReference>
<dbReference type="InterPro" id="IPR015391">
    <property type="entry name" value="SurA_N"/>
</dbReference>
<keyword evidence="3" id="KW-0574">Periplasm</keyword>
<evidence type="ECO:0000259" key="10">
    <source>
        <dbReference type="PROSITE" id="PS50198"/>
    </source>
</evidence>